<gene>
    <name evidence="5" type="primary">LOC106819246</name>
</gene>
<evidence type="ECO:0000256" key="2">
    <source>
        <dbReference type="ARBA" id="ARBA00023043"/>
    </source>
</evidence>
<dbReference type="PANTHER" id="PTHR24123">
    <property type="entry name" value="ANKYRIN REPEAT-CONTAINING"/>
    <property type="match status" value="1"/>
</dbReference>
<sequence length="202" mass="22913">MYRSAGRIAFMKESKVGKGEPAQTPICNLNIRLPDEVPSKGRVVTDTITLEKKYPYLEELGTVRGETITKADIRLSDIARLLGSDWVLLAQQLDISESQIGELRAEYPDDEEAQALNMLHLWFVQKKDQATGNKLEKALRIIDRDDIVQKCMHNVEVVTDQLEKAAAKVQMDQSGEQRDEETIFETAEFLKIHAGQSKERKI</sequence>
<dbReference type="Pfam" id="PF00531">
    <property type="entry name" value="Death"/>
    <property type="match status" value="1"/>
</dbReference>
<feature type="domain" description="Death" evidence="3">
    <location>
        <begin position="71"/>
        <end position="155"/>
    </location>
</feature>
<accession>A0ABM1F4K7</accession>
<keyword evidence="4" id="KW-1185">Reference proteome</keyword>
<dbReference type="InterPro" id="IPR011029">
    <property type="entry name" value="DEATH-like_dom_sf"/>
</dbReference>
<dbReference type="PANTHER" id="PTHR24123:SF141">
    <property type="entry name" value="ANKYRIN 2, ISOFORM U"/>
    <property type="match status" value="1"/>
</dbReference>
<dbReference type="Proteomes" id="UP000695022">
    <property type="component" value="Unplaced"/>
</dbReference>
<dbReference type="Gene3D" id="2.60.40.2660">
    <property type="match status" value="1"/>
</dbReference>
<dbReference type="Gene3D" id="1.10.533.10">
    <property type="entry name" value="Death Domain, Fas"/>
    <property type="match status" value="1"/>
</dbReference>
<dbReference type="SMART" id="SM00005">
    <property type="entry name" value="DEATH"/>
    <property type="match status" value="1"/>
</dbReference>
<reference evidence="5" key="1">
    <citation type="submission" date="2025-08" db="UniProtKB">
        <authorList>
            <consortium name="RefSeq"/>
        </authorList>
    </citation>
    <scope>IDENTIFICATION</scope>
</reference>
<evidence type="ECO:0000313" key="5">
    <source>
        <dbReference type="RefSeq" id="XP_014679378.1"/>
    </source>
</evidence>
<evidence type="ECO:0000259" key="3">
    <source>
        <dbReference type="PROSITE" id="PS50017"/>
    </source>
</evidence>
<dbReference type="InterPro" id="IPR051165">
    <property type="entry name" value="Multifunctional_ANK_Repeat"/>
</dbReference>
<protein>
    <submittedName>
        <fullName evidence="5">Ankyrin-3-like</fullName>
    </submittedName>
</protein>
<dbReference type="GeneID" id="106819246"/>
<dbReference type="RefSeq" id="XP_014679378.1">
    <property type="nucleotide sequence ID" value="XM_014823892.1"/>
</dbReference>
<dbReference type="SUPFAM" id="SSF47986">
    <property type="entry name" value="DEATH domain"/>
    <property type="match status" value="1"/>
</dbReference>
<evidence type="ECO:0000256" key="1">
    <source>
        <dbReference type="ARBA" id="ARBA00022737"/>
    </source>
</evidence>
<evidence type="ECO:0000313" key="4">
    <source>
        <dbReference type="Proteomes" id="UP000695022"/>
    </source>
</evidence>
<organism evidence="4 5">
    <name type="scientific">Priapulus caudatus</name>
    <name type="common">Priapulid worm</name>
    <dbReference type="NCBI Taxonomy" id="37621"/>
    <lineage>
        <taxon>Eukaryota</taxon>
        <taxon>Metazoa</taxon>
        <taxon>Ecdysozoa</taxon>
        <taxon>Scalidophora</taxon>
        <taxon>Priapulida</taxon>
        <taxon>Priapulimorpha</taxon>
        <taxon>Priapulimorphida</taxon>
        <taxon>Priapulidae</taxon>
        <taxon>Priapulus</taxon>
    </lineage>
</organism>
<dbReference type="PROSITE" id="PS50017">
    <property type="entry name" value="DEATH_DOMAIN"/>
    <property type="match status" value="1"/>
</dbReference>
<dbReference type="InterPro" id="IPR000488">
    <property type="entry name" value="Death_dom"/>
</dbReference>
<dbReference type="CDD" id="cd08317">
    <property type="entry name" value="Death_ank"/>
    <property type="match status" value="1"/>
</dbReference>
<name>A0ABM1F4K7_PRICU</name>
<keyword evidence="2" id="KW-0040">ANK repeat</keyword>
<keyword evidence="1" id="KW-0677">Repeat</keyword>
<proteinExistence type="predicted"/>